<name>A0A4E0RCM7_FASHE</name>
<feature type="coiled-coil region" evidence="1">
    <location>
        <begin position="70"/>
        <end position="97"/>
    </location>
</feature>
<dbReference type="Proteomes" id="UP000230066">
    <property type="component" value="Unassembled WGS sequence"/>
</dbReference>
<comment type="caution">
    <text evidence="3">The sequence shown here is derived from an EMBL/GenBank/DDBJ whole genome shotgun (WGS) entry which is preliminary data.</text>
</comment>
<feature type="region of interest" description="Disordered" evidence="2">
    <location>
        <begin position="301"/>
        <end position="326"/>
    </location>
</feature>
<evidence type="ECO:0000313" key="4">
    <source>
        <dbReference type="Proteomes" id="UP000230066"/>
    </source>
</evidence>
<feature type="region of interest" description="Disordered" evidence="2">
    <location>
        <begin position="1"/>
        <end position="30"/>
    </location>
</feature>
<evidence type="ECO:0000313" key="3">
    <source>
        <dbReference type="EMBL" id="THD24134.1"/>
    </source>
</evidence>
<keyword evidence="1" id="KW-0175">Coiled coil</keyword>
<sequence length="326" mass="36692">MKHQLAASGQLHSSGEQEEYRNTHLPNQANVEDNLGKQYSSRAPLLDMAITADTLVCRGLETRSSASNRARIQELKAEQLQLNMERLKIRQQQISLELENLAGSVQPSDDESTSDEPPGLVPLDSVRKYVEGCRASASHRVPEDAESRTITNRRISLPDIELIMFDGTPKRLWKFLSSFKTDVASFLLNDRERLRYLIHCCVGEAREAIEDCLMLPPHEGYVRAIDILESQFGCPDDVAESLLDEMGNGTKIKPTGDATHNESVSHSLEGKVALEIVQGSVAIVEGLYQLNLPWKRNRREIPENSKTDNTDPENNVKRNYQEDVWI</sequence>
<accession>A0A4E0RCM7</accession>
<proteinExistence type="predicted"/>
<keyword evidence="4" id="KW-1185">Reference proteome</keyword>
<organism evidence="3 4">
    <name type="scientific">Fasciola hepatica</name>
    <name type="common">Liver fluke</name>
    <dbReference type="NCBI Taxonomy" id="6192"/>
    <lineage>
        <taxon>Eukaryota</taxon>
        <taxon>Metazoa</taxon>
        <taxon>Spiralia</taxon>
        <taxon>Lophotrochozoa</taxon>
        <taxon>Platyhelminthes</taxon>
        <taxon>Trematoda</taxon>
        <taxon>Digenea</taxon>
        <taxon>Plagiorchiida</taxon>
        <taxon>Echinostomata</taxon>
        <taxon>Echinostomatoidea</taxon>
        <taxon>Fasciolidae</taxon>
        <taxon>Fasciola</taxon>
    </lineage>
</organism>
<evidence type="ECO:0000256" key="2">
    <source>
        <dbReference type="SAM" id="MobiDB-lite"/>
    </source>
</evidence>
<evidence type="ECO:0000256" key="1">
    <source>
        <dbReference type="SAM" id="Coils"/>
    </source>
</evidence>
<gene>
    <name evidence="3" type="ORF">D915_004939</name>
</gene>
<dbReference type="AlphaFoldDB" id="A0A4E0RCM7"/>
<dbReference type="PANTHER" id="PTHR47331">
    <property type="entry name" value="PHD-TYPE DOMAIN-CONTAINING PROTEIN"/>
    <property type="match status" value="1"/>
</dbReference>
<reference evidence="3" key="1">
    <citation type="submission" date="2019-03" db="EMBL/GenBank/DDBJ databases">
        <title>Improved annotation for the trematode Fasciola hepatica.</title>
        <authorList>
            <person name="Choi Y.-J."/>
            <person name="Martin J."/>
            <person name="Mitreva M."/>
        </authorList>
    </citation>
    <scope>NUCLEOTIDE SEQUENCE [LARGE SCALE GENOMIC DNA]</scope>
</reference>
<protein>
    <submittedName>
        <fullName evidence="3">Uncharacterized protein</fullName>
    </submittedName>
</protein>
<dbReference type="EMBL" id="JXXN02001763">
    <property type="protein sequence ID" value="THD24134.1"/>
    <property type="molecule type" value="Genomic_DNA"/>
</dbReference>